<keyword evidence="2 3" id="KW-0732">Signal</keyword>
<feature type="domain" description="Leucine-binding protein" evidence="4">
    <location>
        <begin position="39"/>
        <end position="382"/>
    </location>
</feature>
<name>A0A939BX79_9ACTN</name>
<organism evidence="5 6">
    <name type="scientific">Nakamurella leprariae</name>
    <dbReference type="NCBI Taxonomy" id="2803911"/>
    <lineage>
        <taxon>Bacteria</taxon>
        <taxon>Bacillati</taxon>
        <taxon>Actinomycetota</taxon>
        <taxon>Actinomycetes</taxon>
        <taxon>Nakamurellales</taxon>
        <taxon>Nakamurellaceae</taxon>
        <taxon>Nakamurella</taxon>
    </lineage>
</organism>
<dbReference type="PANTHER" id="PTHR47235:SF1">
    <property type="entry name" value="BLR6548 PROTEIN"/>
    <property type="match status" value="1"/>
</dbReference>
<dbReference type="EMBL" id="JAERWK010000001">
    <property type="protein sequence ID" value="MBM9465700.1"/>
    <property type="molecule type" value="Genomic_DNA"/>
</dbReference>
<dbReference type="InterPro" id="IPR028082">
    <property type="entry name" value="Peripla_BP_I"/>
</dbReference>
<sequence>MSTRSLRITLCAALVATTLAACGGGTADGGGDQGSGGGTIKLGAFSPLSGPAVSSSSGVKATEAAIRKLNDAGGINGHKLEFIVKDDQYDPAKTPGVTRELVESDNVAMMCGPQGSVPFGAVKDYLAARKVPSIVNAGAPTLAGEYSYLVSSPFDGLGGLLADYAMDELGTKNIAIAYSEDILGTSALEGAKKALSEVGAQPAGEVKFDVSATDFSAQAIQLKGTNADFVIMPGAQANVAGQLINAAEKIGYQPKWGLSYASQNQTLLDLTGGALDGRAFFATPYISPESAVGQDYVATLNKYFPEVETSSGATIAGYTIGEVCLTVLQAAVDEAGGDVPSSEDIQKVMNNMSIDNDYIKGINWTTDGHEGARSAQILALVDGKFETDQDYSPLPE</sequence>
<evidence type="ECO:0000313" key="5">
    <source>
        <dbReference type="EMBL" id="MBM9465700.1"/>
    </source>
</evidence>
<dbReference type="Pfam" id="PF13458">
    <property type="entry name" value="Peripla_BP_6"/>
    <property type="match status" value="1"/>
</dbReference>
<evidence type="ECO:0000256" key="1">
    <source>
        <dbReference type="ARBA" id="ARBA00010062"/>
    </source>
</evidence>
<gene>
    <name evidence="5" type="ORF">JL106_00220</name>
</gene>
<dbReference type="SUPFAM" id="SSF53822">
    <property type="entry name" value="Periplasmic binding protein-like I"/>
    <property type="match status" value="1"/>
</dbReference>
<proteinExistence type="inferred from homology"/>
<dbReference type="AlphaFoldDB" id="A0A939BX79"/>
<protein>
    <submittedName>
        <fullName evidence="5">ABC transporter substrate-binding protein</fullName>
    </submittedName>
</protein>
<evidence type="ECO:0000256" key="3">
    <source>
        <dbReference type="SAM" id="SignalP"/>
    </source>
</evidence>
<evidence type="ECO:0000313" key="6">
    <source>
        <dbReference type="Proteomes" id="UP000663792"/>
    </source>
</evidence>
<reference evidence="5" key="1">
    <citation type="submission" date="2021-01" db="EMBL/GenBank/DDBJ databases">
        <title>YIM 132084 draft genome.</title>
        <authorList>
            <person name="An D."/>
        </authorList>
    </citation>
    <scope>NUCLEOTIDE SEQUENCE</scope>
    <source>
        <strain evidence="5">YIM 132084</strain>
    </source>
</reference>
<dbReference type="PANTHER" id="PTHR47235">
    <property type="entry name" value="BLR6548 PROTEIN"/>
    <property type="match status" value="1"/>
</dbReference>
<dbReference type="RefSeq" id="WP_205258657.1">
    <property type="nucleotide sequence ID" value="NZ_JAERWK010000001.1"/>
</dbReference>
<dbReference type="PROSITE" id="PS51257">
    <property type="entry name" value="PROKAR_LIPOPROTEIN"/>
    <property type="match status" value="1"/>
</dbReference>
<evidence type="ECO:0000256" key="2">
    <source>
        <dbReference type="ARBA" id="ARBA00022729"/>
    </source>
</evidence>
<dbReference type="Gene3D" id="3.40.50.2300">
    <property type="match status" value="2"/>
</dbReference>
<dbReference type="InterPro" id="IPR028081">
    <property type="entry name" value="Leu-bd"/>
</dbReference>
<accession>A0A939BX79</accession>
<comment type="caution">
    <text evidence="5">The sequence shown here is derived from an EMBL/GenBank/DDBJ whole genome shotgun (WGS) entry which is preliminary data.</text>
</comment>
<evidence type="ECO:0000259" key="4">
    <source>
        <dbReference type="Pfam" id="PF13458"/>
    </source>
</evidence>
<keyword evidence="6" id="KW-1185">Reference proteome</keyword>
<comment type="similarity">
    <text evidence="1">Belongs to the leucine-binding protein family.</text>
</comment>
<feature type="signal peptide" evidence="3">
    <location>
        <begin position="1"/>
        <end position="20"/>
    </location>
</feature>
<dbReference type="CDD" id="cd06343">
    <property type="entry name" value="PBP1_ABC_ligand_binding-like"/>
    <property type="match status" value="1"/>
</dbReference>
<dbReference type="Proteomes" id="UP000663792">
    <property type="component" value="Unassembled WGS sequence"/>
</dbReference>
<feature type="chain" id="PRO_5039042415" evidence="3">
    <location>
        <begin position="21"/>
        <end position="396"/>
    </location>
</feature>